<reference evidence="1" key="1">
    <citation type="submission" date="2014-09" db="EMBL/GenBank/DDBJ databases">
        <authorList>
            <person name="Magalhaes I.L.F."/>
            <person name="Oliveira U."/>
            <person name="Santos F.R."/>
            <person name="Vidigal T.H.D.A."/>
            <person name="Brescovit A.D."/>
            <person name="Santos A.J."/>
        </authorList>
    </citation>
    <scope>NUCLEOTIDE SEQUENCE</scope>
    <source>
        <tissue evidence="1">Shoot tissue taken approximately 20 cm above the soil surface</tissue>
    </source>
</reference>
<dbReference type="EMBL" id="GBRH01236123">
    <property type="protein sequence ID" value="JAD61772.1"/>
    <property type="molecule type" value="Transcribed_RNA"/>
</dbReference>
<dbReference type="AlphaFoldDB" id="A0A0A9BR32"/>
<sequence length="94" mass="10625">MMEVGIGEREPKSSSRRAERELSAAFLRLRTAFSPPPRAWARAPTAQAELTALRPCLPRSDPRPRRLPLLRAEAAAFFRFFSLVTSHHDTHSSQ</sequence>
<reference evidence="1" key="2">
    <citation type="journal article" date="2015" name="Data Brief">
        <title>Shoot transcriptome of the giant reed, Arundo donax.</title>
        <authorList>
            <person name="Barrero R.A."/>
            <person name="Guerrero F.D."/>
            <person name="Moolhuijzen P."/>
            <person name="Goolsby J.A."/>
            <person name="Tidwell J."/>
            <person name="Bellgard S.E."/>
            <person name="Bellgard M.I."/>
        </authorList>
    </citation>
    <scope>NUCLEOTIDE SEQUENCE</scope>
    <source>
        <tissue evidence="1">Shoot tissue taken approximately 20 cm above the soil surface</tissue>
    </source>
</reference>
<name>A0A0A9BR32_ARUDO</name>
<protein>
    <submittedName>
        <fullName evidence="1">Uncharacterized protein</fullName>
    </submittedName>
</protein>
<proteinExistence type="predicted"/>
<accession>A0A0A9BR32</accession>
<organism evidence="1">
    <name type="scientific">Arundo donax</name>
    <name type="common">Giant reed</name>
    <name type="synonym">Donax arundinaceus</name>
    <dbReference type="NCBI Taxonomy" id="35708"/>
    <lineage>
        <taxon>Eukaryota</taxon>
        <taxon>Viridiplantae</taxon>
        <taxon>Streptophyta</taxon>
        <taxon>Embryophyta</taxon>
        <taxon>Tracheophyta</taxon>
        <taxon>Spermatophyta</taxon>
        <taxon>Magnoliopsida</taxon>
        <taxon>Liliopsida</taxon>
        <taxon>Poales</taxon>
        <taxon>Poaceae</taxon>
        <taxon>PACMAD clade</taxon>
        <taxon>Arundinoideae</taxon>
        <taxon>Arundineae</taxon>
        <taxon>Arundo</taxon>
    </lineage>
</organism>
<evidence type="ECO:0000313" key="1">
    <source>
        <dbReference type="EMBL" id="JAD61772.1"/>
    </source>
</evidence>